<dbReference type="EMBL" id="DS178262">
    <property type="protein sequence ID" value="EFP74257.1"/>
    <property type="molecule type" value="Genomic_DNA"/>
</dbReference>
<dbReference type="AlphaFoldDB" id="E3JRG8"/>
<dbReference type="Proteomes" id="UP000008783">
    <property type="component" value="Unassembled WGS sequence"/>
</dbReference>
<reference key="1">
    <citation type="submission" date="2007-01" db="EMBL/GenBank/DDBJ databases">
        <title>The Genome Sequence of Puccinia graminis f. sp. tritici Strain CRL 75-36-700-3.</title>
        <authorList>
            <consortium name="The Broad Institute Genome Sequencing Platform"/>
            <person name="Birren B."/>
            <person name="Lander E."/>
            <person name="Galagan J."/>
            <person name="Nusbaum C."/>
            <person name="Devon K."/>
            <person name="Cuomo C."/>
            <person name="Jaffe D."/>
            <person name="Butler J."/>
            <person name="Alvarez P."/>
            <person name="Gnerre S."/>
            <person name="Grabherr M."/>
            <person name="Mauceli E."/>
            <person name="Brockman W."/>
            <person name="Young S."/>
            <person name="LaButti K."/>
            <person name="Sykes S."/>
            <person name="DeCaprio D."/>
            <person name="Crawford M."/>
            <person name="Koehrsen M."/>
            <person name="Engels R."/>
            <person name="Montgomery P."/>
            <person name="Pearson M."/>
            <person name="Howarth C."/>
            <person name="Larson L."/>
            <person name="White J."/>
            <person name="Zeng Q."/>
            <person name="Kodira C."/>
            <person name="Yandava C."/>
            <person name="Alvarado L."/>
            <person name="O'Leary S."/>
            <person name="Szabo L."/>
            <person name="Dean R."/>
            <person name="Schein J."/>
        </authorList>
    </citation>
    <scope>NUCLEOTIDE SEQUENCE</scope>
    <source>
        <strain>CRL 75-36-700-3</strain>
    </source>
</reference>
<dbReference type="HOGENOM" id="CLU_1918093_0_0_1"/>
<feature type="compositionally biased region" description="Polar residues" evidence="1">
    <location>
        <begin position="1"/>
        <end position="13"/>
    </location>
</feature>
<organism evidence="2 3">
    <name type="scientific">Puccinia graminis f. sp. tritici (strain CRL 75-36-700-3 / race SCCL)</name>
    <name type="common">Black stem rust fungus</name>
    <dbReference type="NCBI Taxonomy" id="418459"/>
    <lineage>
        <taxon>Eukaryota</taxon>
        <taxon>Fungi</taxon>
        <taxon>Dikarya</taxon>
        <taxon>Basidiomycota</taxon>
        <taxon>Pucciniomycotina</taxon>
        <taxon>Pucciniomycetes</taxon>
        <taxon>Pucciniales</taxon>
        <taxon>Pucciniaceae</taxon>
        <taxon>Puccinia</taxon>
    </lineage>
</organism>
<evidence type="ECO:0000313" key="3">
    <source>
        <dbReference type="Proteomes" id="UP000008783"/>
    </source>
</evidence>
<reference evidence="3" key="2">
    <citation type="journal article" date="2011" name="Proc. Natl. Acad. Sci. U.S.A.">
        <title>Obligate biotrophy features unraveled by the genomic analysis of rust fungi.</title>
        <authorList>
            <person name="Duplessis S."/>
            <person name="Cuomo C.A."/>
            <person name="Lin Y.-C."/>
            <person name="Aerts A."/>
            <person name="Tisserant E."/>
            <person name="Veneault-Fourrey C."/>
            <person name="Joly D.L."/>
            <person name="Hacquard S."/>
            <person name="Amselem J."/>
            <person name="Cantarel B.L."/>
            <person name="Chiu R."/>
            <person name="Coutinho P.M."/>
            <person name="Feau N."/>
            <person name="Field M."/>
            <person name="Frey P."/>
            <person name="Gelhaye E."/>
            <person name="Goldberg J."/>
            <person name="Grabherr M.G."/>
            <person name="Kodira C.D."/>
            <person name="Kohler A."/>
            <person name="Kuees U."/>
            <person name="Lindquist E.A."/>
            <person name="Lucas S.M."/>
            <person name="Mago R."/>
            <person name="Mauceli E."/>
            <person name="Morin E."/>
            <person name="Murat C."/>
            <person name="Pangilinan J.L."/>
            <person name="Park R."/>
            <person name="Pearson M."/>
            <person name="Quesneville H."/>
            <person name="Rouhier N."/>
            <person name="Sakthikumar S."/>
            <person name="Salamov A.A."/>
            <person name="Schmutz J."/>
            <person name="Selles B."/>
            <person name="Shapiro H."/>
            <person name="Tanguay P."/>
            <person name="Tuskan G.A."/>
            <person name="Henrissat B."/>
            <person name="Van de Peer Y."/>
            <person name="Rouze P."/>
            <person name="Ellis J.G."/>
            <person name="Dodds P.N."/>
            <person name="Schein J.E."/>
            <person name="Zhong S."/>
            <person name="Hamelin R.C."/>
            <person name="Grigoriev I.V."/>
            <person name="Szabo L.J."/>
            <person name="Martin F."/>
        </authorList>
    </citation>
    <scope>NUCLEOTIDE SEQUENCE [LARGE SCALE GENOMIC DNA]</scope>
    <source>
        <strain evidence="3">CRL 75-36-700-3 / race SCCL</strain>
    </source>
</reference>
<keyword evidence="3" id="KW-1185">Reference proteome</keyword>
<evidence type="ECO:0000256" key="1">
    <source>
        <dbReference type="SAM" id="MobiDB-lite"/>
    </source>
</evidence>
<dbReference type="InParanoid" id="E3JRG8"/>
<feature type="region of interest" description="Disordered" evidence="1">
    <location>
        <begin position="62"/>
        <end position="81"/>
    </location>
</feature>
<feature type="region of interest" description="Disordered" evidence="1">
    <location>
        <begin position="1"/>
        <end position="51"/>
    </location>
</feature>
<gene>
    <name evidence="2" type="ORF">PGTG_00213</name>
</gene>
<dbReference type="RefSeq" id="XP_003307263.1">
    <property type="nucleotide sequence ID" value="XM_003307215.2"/>
</dbReference>
<proteinExistence type="predicted"/>
<name>E3JRG8_PUCGT</name>
<dbReference type="KEGG" id="pgr:PGTG_00213"/>
<evidence type="ECO:0000313" key="2">
    <source>
        <dbReference type="EMBL" id="EFP74257.1"/>
    </source>
</evidence>
<dbReference type="VEuPathDB" id="FungiDB:PGTG_00213"/>
<protein>
    <submittedName>
        <fullName evidence="2">Uncharacterized protein</fullName>
    </submittedName>
</protein>
<dbReference type="GeneID" id="10546480"/>
<sequence>MSAQPPSASTNNKQHPHLSPVHHTQPPDVGDSAQSSTLPPARRRQAEKLRKTHITNFIIRHHHHHHHHPIGLSTPRVDTRPGPKSFGVIKLKDLKYGEEGEQTQSFVSSVFGVCDWRTMVKAIEFISVRSNP</sequence>
<accession>E3JRG8</accession>